<dbReference type="PROSITE" id="PS50983">
    <property type="entry name" value="FE_B12_PBP"/>
    <property type="match status" value="1"/>
</dbReference>
<dbReference type="SUPFAM" id="SSF53807">
    <property type="entry name" value="Helical backbone' metal receptor"/>
    <property type="match status" value="1"/>
</dbReference>
<reference evidence="9 10" key="1">
    <citation type="submission" date="2019-11" db="EMBL/GenBank/DDBJ databases">
        <authorList>
            <person name="Criscuolo A."/>
        </authorList>
    </citation>
    <scope>NUCLEOTIDE SEQUENCE [LARGE SCALE GENOMIC DNA]</scope>
    <source>
        <strain evidence="9">CIP111667</strain>
    </source>
</reference>
<dbReference type="InterPro" id="IPR002491">
    <property type="entry name" value="ABC_transptr_periplasmic_BD"/>
</dbReference>
<evidence type="ECO:0000256" key="4">
    <source>
        <dbReference type="ARBA" id="ARBA00022729"/>
    </source>
</evidence>
<dbReference type="Proteomes" id="UP000419743">
    <property type="component" value="Unassembled WGS sequence"/>
</dbReference>
<evidence type="ECO:0000256" key="7">
    <source>
        <dbReference type="SAM" id="SignalP"/>
    </source>
</evidence>
<comment type="caution">
    <text evidence="9">The sequence shown here is derived from an EMBL/GenBank/DDBJ whole genome shotgun (WGS) entry which is preliminary data.</text>
</comment>
<keyword evidence="4 7" id="KW-0732">Signal</keyword>
<organism evidence="9 10">
    <name type="scientific">Occultella aeris</name>
    <dbReference type="NCBI Taxonomy" id="2761496"/>
    <lineage>
        <taxon>Bacteria</taxon>
        <taxon>Bacillati</taxon>
        <taxon>Actinomycetota</taxon>
        <taxon>Actinomycetes</taxon>
        <taxon>Micrococcales</taxon>
        <taxon>Ruaniaceae</taxon>
        <taxon>Occultella</taxon>
    </lineage>
</organism>
<comment type="subcellular location">
    <subcellularLocation>
        <location evidence="1">Cell envelope</location>
    </subcellularLocation>
</comment>
<sequence>MNTSIRRRRTATVVAASLGATLFLAGCGSSDEPAGADPSGSGSEGYPVTVDSAHGEVTVDQEPERIVVIGTDIIDLLHSIDVQPVAFSGYGDPDEEAMLAAYPWVTGLYTGQFDATLVTAEYKADPEAIALHEPDLIIGTPYYIEEQQYEQLSAIAPTYVVPSSSAGWEWTDTLSALGNLTGKSEEATQAIAAVEDEFTAARDRLTGLQGSTLSIADYWDGSLRLMTAFSWIQDLGLTPAENQPGAGSAFETLSLENLDQFDGDLAFMITYSEEDRASLEADPRYAALPSVEGANLFFIDRSVIDAGVGPGPASLSWLLERILPLLEASELNAGGQ</sequence>
<feature type="signal peptide" evidence="7">
    <location>
        <begin position="1"/>
        <end position="25"/>
    </location>
</feature>
<dbReference type="PANTHER" id="PTHR30532:SF24">
    <property type="entry name" value="FERRIC ENTEROBACTIN-BINDING PERIPLASMIC PROTEIN FEPB"/>
    <property type="match status" value="1"/>
</dbReference>
<accession>A0A7M4DIG7</accession>
<evidence type="ECO:0000256" key="6">
    <source>
        <dbReference type="SAM" id="MobiDB-lite"/>
    </source>
</evidence>
<dbReference type="Pfam" id="PF01497">
    <property type="entry name" value="Peripla_BP_2"/>
    <property type="match status" value="1"/>
</dbReference>
<dbReference type="CDD" id="cd01146">
    <property type="entry name" value="FhuD"/>
    <property type="match status" value="1"/>
</dbReference>
<dbReference type="GO" id="GO:0030288">
    <property type="term" value="C:outer membrane-bounded periplasmic space"/>
    <property type="evidence" value="ECO:0007669"/>
    <property type="project" value="TreeGrafter"/>
</dbReference>
<keyword evidence="10" id="KW-1185">Reference proteome</keyword>
<dbReference type="PANTHER" id="PTHR30532">
    <property type="entry name" value="IRON III DICITRATE-BINDING PERIPLASMIC PROTEIN"/>
    <property type="match status" value="1"/>
</dbReference>
<evidence type="ECO:0000256" key="1">
    <source>
        <dbReference type="ARBA" id="ARBA00004196"/>
    </source>
</evidence>
<proteinExistence type="inferred from homology"/>
<evidence type="ECO:0000256" key="2">
    <source>
        <dbReference type="ARBA" id="ARBA00008814"/>
    </source>
</evidence>
<feature type="domain" description="Fe/B12 periplasmic-binding" evidence="8">
    <location>
        <begin position="65"/>
        <end position="330"/>
    </location>
</feature>
<protein>
    <submittedName>
        <fullName evidence="9">Fe(3+)-citrate-binding protein YfmC</fullName>
    </submittedName>
</protein>
<dbReference type="Gene3D" id="3.40.50.1980">
    <property type="entry name" value="Nitrogenase molybdenum iron protein domain"/>
    <property type="match status" value="2"/>
</dbReference>
<comment type="similarity">
    <text evidence="2">Belongs to the bacterial solute-binding protein 8 family.</text>
</comment>
<dbReference type="InterPro" id="IPR051313">
    <property type="entry name" value="Bact_iron-sidero_bind"/>
</dbReference>
<dbReference type="RefSeq" id="WP_156740717.1">
    <property type="nucleotide sequence ID" value="NZ_CACRYJ010000025.1"/>
</dbReference>
<gene>
    <name evidence="9" type="primary">yfmC_1</name>
    <name evidence="9" type="ORF">HALOF300_01919</name>
</gene>
<feature type="coiled-coil region" evidence="5">
    <location>
        <begin position="177"/>
        <end position="204"/>
    </location>
</feature>
<name>A0A7M4DIG7_9MICO</name>
<keyword evidence="3" id="KW-0813">Transport</keyword>
<feature type="chain" id="PRO_5039161347" evidence="7">
    <location>
        <begin position="26"/>
        <end position="336"/>
    </location>
</feature>
<dbReference type="GO" id="GO:1901678">
    <property type="term" value="P:iron coordination entity transport"/>
    <property type="evidence" value="ECO:0007669"/>
    <property type="project" value="UniProtKB-ARBA"/>
</dbReference>
<evidence type="ECO:0000256" key="3">
    <source>
        <dbReference type="ARBA" id="ARBA00022448"/>
    </source>
</evidence>
<keyword evidence="5" id="KW-0175">Coiled coil</keyword>
<evidence type="ECO:0000259" key="8">
    <source>
        <dbReference type="PROSITE" id="PS50983"/>
    </source>
</evidence>
<dbReference type="PROSITE" id="PS51257">
    <property type="entry name" value="PROKAR_LIPOPROTEIN"/>
    <property type="match status" value="1"/>
</dbReference>
<evidence type="ECO:0000256" key="5">
    <source>
        <dbReference type="SAM" id="Coils"/>
    </source>
</evidence>
<evidence type="ECO:0000313" key="10">
    <source>
        <dbReference type="Proteomes" id="UP000419743"/>
    </source>
</evidence>
<dbReference type="AlphaFoldDB" id="A0A7M4DIG7"/>
<dbReference type="EMBL" id="CACRYJ010000025">
    <property type="protein sequence ID" value="VZO36740.1"/>
    <property type="molecule type" value="Genomic_DNA"/>
</dbReference>
<feature type="region of interest" description="Disordered" evidence="6">
    <location>
        <begin position="30"/>
        <end position="50"/>
    </location>
</feature>
<evidence type="ECO:0000313" key="9">
    <source>
        <dbReference type="EMBL" id="VZO36740.1"/>
    </source>
</evidence>